<reference evidence="5 6" key="1">
    <citation type="submission" date="2019-04" db="EMBL/GenBank/DDBJ databases">
        <title>Niastella caeni sp. nov., isolated from activated sludge.</title>
        <authorList>
            <person name="Sheng M."/>
        </authorList>
    </citation>
    <scope>NUCLEOTIDE SEQUENCE [LARGE SCALE GENOMIC DNA]</scope>
    <source>
        <strain evidence="5 6">HX-2-15</strain>
    </source>
</reference>
<gene>
    <name evidence="5" type="ORF">FAM09_24570</name>
</gene>
<evidence type="ECO:0000256" key="1">
    <source>
        <dbReference type="ARBA" id="ARBA00009865"/>
    </source>
</evidence>
<sequence length="340" mass="38277">MFHSLKIGITCIASVIIATLCPAQQKAIEPGKIWNDTEGNPINAHGGGILYHNGSYYWYGEIKKGKTWLVPNPNWENYRVNAGGVSCYSSKDLVNWKYEGVALPANTTDSTHDLHTSKVIERPKVIFNKNTGKFVMWMHIDAADYRYARSGVAVSDNPVGPFTYLRSEQPNGNMARDMTIFQDDDGKAYHFYSSEENATMHICLLSDDYTSHTTTEKRILIGKSREAPAVFKNNNKYYLISSGCTGWSPNPAAYAVADSIMGEWTAGTNPCIGPGGEKTWESQSTYVIPLQGHKNSYIFMADRWNKTDLEHSRYVWLPLLINSKGIPEIVWKDRWSIPKK</sequence>
<evidence type="ECO:0000313" key="5">
    <source>
        <dbReference type="EMBL" id="THU34283.1"/>
    </source>
</evidence>
<keyword evidence="6" id="KW-1185">Reference proteome</keyword>
<dbReference type="GO" id="GO:0004553">
    <property type="term" value="F:hydrolase activity, hydrolyzing O-glycosyl compounds"/>
    <property type="evidence" value="ECO:0007669"/>
    <property type="project" value="InterPro"/>
</dbReference>
<dbReference type="SUPFAM" id="SSF75005">
    <property type="entry name" value="Arabinanase/levansucrase/invertase"/>
    <property type="match status" value="1"/>
</dbReference>
<comment type="caution">
    <text evidence="5">The sequence shown here is derived from an EMBL/GenBank/DDBJ whole genome shotgun (WGS) entry which is preliminary data.</text>
</comment>
<dbReference type="GO" id="GO:0005975">
    <property type="term" value="P:carbohydrate metabolic process"/>
    <property type="evidence" value="ECO:0007669"/>
    <property type="project" value="InterPro"/>
</dbReference>
<dbReference type="CDD" id="cd18825">
    <property type="entry name" value="GH43_CtGH43-like"/>
    <property type="match status" value="1"/>
</dbReference>
<dbReference type="Gene3D" id="2.115.10.20">
    <property type="entry name" value="Glycosyl hydrolase domain, family 43"/>
    <property type="match status" value="1"/>
</dbReference>
<evidence type="ECO:0000256" key="3">
    <source>
        <dbReference type="ARBA" id="ARBA00023295"/>
    </source>
</evidence>
<dbReference type="Proteomes" id="UP000306918">
    <property type="component" value="Unassembled WGS sequence"/>
</dbReference>
<dbReference type="InterPro" id="IPR006710">
    <property type="entry name" value="Glyco_hydro_43"/>
</dbReference>
<dbReference type="EMBL" id="STFF01000008">
    <property type="protein sequence ID" value="THU34283.1"/>
    <property type="molecule type" value="Genomic_DNA"/>
</dbReference>
<keyword evidence="3 4" id="KW-0326">Glycosidase</keyword>
<evidence type="ECO:0000256" key="2">
    <source>
        <dbReference type="ARBA" id="ARBA00022801"/>
    </source>
</evidence>
<evidence type="ECO:0000313" key="6">
    <source>
        <dbReference type="Proteomes" id="UP000306918"/>
    </source>
</evidence>
<proteinExistence type="inferred from homology"/>
<name>A0A4S8HH23_9BACT</name>
<protein>
    <submittedName>
        <fullName evidence="5">Glycosyl hydrolase family 43</fullName>
    </submittedName>
</protein>
<keyword evidence="2 4" id="KW-0378">Hydrolase</keyword>
<dbReference type="PANTHER" id="PTHR22925">
    <property type="entry name" value="GLYCOSYL HYDROLASE 43 FAMILY MEMBER"/>
    <property type="match status" value="1"/>
</dbReference>
<organism evidence="5 6">
    <name type="scientific">Niastella caeni</name>
    <dbReference type="NCBI Taxonomy" id="2569763"/>
    <lineage>
        <taxon>Bacteria</taxon>
        <taxon>Pseudomonadati</taxon>
        <taxon>Bacteroidota</taxon>
        <taxon>Chitinophagia</taxon>
        <taxon>Chitinophagales</taxon>
        <taxon>Chitinophagaceae</taxon>
        <taxon>Niastella</taxon>
    </lineage>
</organism>
<accession>A0A4S8HH23</accession>
<dbReference type="OrthoDB" id="273314at2"/>
<dbReference type="InterPro" id="IPR023296">
    <property type="entry name" value="Glyco_hydro_beta-prop_sf"/>
</dbReference>
<evidence type="ECO:0000256" key="4">
    <source>
        <dbReference type="RuleBase" id="RU361187"/>
    </source>
</evidence>
<comment type="similarity">
    <text evidence="1 4">Belongs to the glycosyl hydrolase 43 family.</text>
</comment>
<dbReference type="PANTHER" id="PTHR22925:SF3">
    <property type="entry name" value="GLYCOSYL HYDROLASE FAMILY PROTEIN 43"/>
    <property type="match status" value="1"/>
</dbReference>
<dbReference type="Pfam" id="PF04616">
    <property type="entry name" value="Glyco_hydro_43"/>
    <property type="match status" value="1"/>
</dbReference>
<dbReference type="AlphaFoldDB" id="A0A4S8HH23"/>